<evidence type="ECO:0000256" key="5">
    <source>
        <dbReference type="ARBA" id="ARBA00013853"/>
    </source>
</evidence>
<evidence type="ECO:0000313" key="16">
    <source>
        <dbReference type="EMBL" id="ADN49631.1"/>
    </source>
</evidence>
<dbReference type="HOGENOM" id="CLU_073768_0_0_2"/>
<dbReference type="NCBIfam" id="TIGR01920">
    <property type="entry name" value="Shik_kin_archae"/>
    <property type="match status" value="1"/>
</dbReference>
<evidence type="ECO:0000256" key="3">
    <source>
        <dbReference type="ARBA" id="ARBA00010202"/>
    </source>
</evidence>
<dbReference type="GO" id="GO:0004765">
    <property type="term" value="F:shikimate kinase activity"/>
    <property type="evidence" value="ECO:0007669"/>
    <property type="project" value="UniProtKB-UniRule"/>
</dbReference>
<keyword evidence="9 14" id="KW-0547">Nucleotide-binding</keyword>
<evidence type="ECO:0000313" key="17">
    <source>
        <dbReference type="Proteomes" id="UP000006681"/>
    </source>
</evidence>
<reference evidence="17" key="2">
    <citation type="journal article" date="2010" name="Stand. Genomic Sci.">
        <title>Complete genome sequence of Vulcanisaeta distributa type strain (IC-017T).</title>
        <authorList>
            <person name="Mavromatis K."/>
            <person name="Sikorski J."/>
            <person name="Pabst E."/>
            <person name="Teshima H."/>
            <person name="Lapidus A."/>
            <person name="Lucas S."/>
            <person name="Nolan M."/>
            <person name="Glavina Del Rio T."/>
            <person name="Cheng J."/>
            <person name="Bruce D."/>
            <person name="Goodwin L."/>
            <person name="Pitluck S."/>
            <person name="Liolios K."/>
            <person name="Ivanova N."/>
            <person name="Mikhailova N."/>
            <person name="Pati A."/>
            <person name="Chen A."/>
            <person name="Palaniappan K."/>
            <person name="Land M."/>
            <person name="Hauser L."/>
            <person name="Chang Y."/>
            <person name="Jeffries C."/>
            <person name="Rohde M."/>
            <person name="Spring S."/>
            <person name="Goker M."/>
            <person name="Wirth R."/>
            <person name="Woyke T."/>
            <person name="Bristow J."/>
            <person name="Eisen J."/>
            <person name="Markowitz V."/>
            <person name="Hugenholtz P."/>
            <person name="Klenk H."/>
            <person name="Kyrpides N."/>
        </authorList>
    </citation>
    <scope>NUCLEOTIDE SEQUENCE [LARGE SCALE GENOMIC DNA]</scope>
    <source>
        <strain evidence="17">DSM 14429 / JCM 11212 / NBRC 100878 / IC-017</strain>
    </source>
</reference>
<keyword evidence="6 14" id="KW-0963">Cytoplasm</keyword>
<evidence type="ECO:0000259" key="15">
    <source>
        <dbReference type="Pfam" id="PF00288"/>
    </source>
</evidence>
<evidence type="ECO:0000256" key="6">
    <source>
        <dbReference type="ARBA" id="ARBA00022490"/>
    </source>
</evidence>
<dbReference type="EMBL" id="CP002100">
    <property type="protein sequence ID" value="ADN49631.1"/>
    <property type="molecule type" value="Genomic_DNA"/>
</dbReference>
<evidence type="ECO:0000256" key="13">
    <source>
        <dbReference type="ARBA" id="ARBA00048567"/>
    </source>
</evidence>
<comment type="subcellular location">
    <subcellularLocation>
        <location evidence="1 14">Cytoplasm</location>
    </subcellularLocation>
</comment>
<dbReference type="InterPro" id="IPR010189">
    <property type="entry name" value="SK_arc"/>
</dbReference>
<dbReference type="RefSeq" id="WP_013335356.1">
    <property type="nucleotide sequence ID" value="NC_014537.1"/>
</dbReference>
<evidence type="ECO:0000256" key="4">
    <source>
        <dbReference type="ARBA" id="ARBA00012154"/>
    </source>
</evidence>
<evidence type="ECO:0000256" key="11">
    <source>
        <dbReference type="ARBA" id="ARBA00022840"/>
    </source>
</evidence>
<name>E1QT39_VULDI</name>
<dbReference type="InterPro" id="IPR006204">
    <property type="entry name" value="GHMP_kinase_N_dom"/>
</dbReference>
<sequence length="274" mass="29063">MGFTGMEYITYGGISIINAIPAWLGGAAAIDLKVRVRVREGYCGVGDFVGFIINYLRSKLGLGYDVCVEVDSEVPPGSGLKSNSAVAVGVIYAVLNSFRGSVDPVEVARLAAEVTRAHGSSITGAFDDASAALLGGVVLTDNKSLRVIRQLNPDPLTVVITGYRVGKNLQGIDRLRALSGLYQALFNIALNGDLWRAATINGILVAESLGYHNALETIGIALRLGAVSSGVSGNGPAVYAVFKPGEEGPFIDYIRNTWGYYIVTRLVETRYLVS</sequence>
<dbReference type="PANTHER" id="PTHR20861:SF3">
    <property type="entry name" value="SHIKIMATE KINASE"/>
    <property type="match status" value="1"/>
</dbReference>
<dbReference type="SUPFAM" id="SSF54211">
    <property type="entry name" value="Ribosomal protein S5 domain 2-like"/>
    <property type="match status" value="1"/>
</dbReference>
<comment type="similarity">
    <text evidence="3 14">Belongs to the GHMP kinase family. Archaeal shikimate kinase subfamily.</text>
</comment>
<dbReference type="eggNOG" id="arCOG01025">
    <property type="taxonomic scope" value="Archaea"/>
</dbReference>
<dbReference type="PANTHER" id="PTHR20861">
    <property type="entry name" value="HOMOSERINE/4-DIPHOSPHOCYTIDYL-2-C-METHYL-D-ERYTHRITOL KINASE"/>
    <property type="match status" value="1"/>
</dbReference>
<dbReference type="KEGG" id="vdi:Vdis_0219"/>
<keyword evidence="8 14" id="KW-0808">Transferase</keyword>
<evidence type="ECO:0000256" key="12">
    <source>
        <dbReference type="ARBA" id="ARBA00023141"/>
    </source>
</evidence>
<dbReference type="GO" id="GO:0009073">
    <property type="term" value="P:aromatic amino acid family biosynthetic process"/>
    <property type="evidence" value="ECO:0007669"/>
    <property type="project" value="UniProtKB-KW"/>
</dbReference>
<dbReference type="Proteomes" id="UP000006681">
    <property type="component" value="Chromosome"/>
</dbReference>
<proteinExistence type="inferred from homology"/>
<evidence type="ECO:0000256" key="9">
    <source>
        <dbReference type="ARBA" id="ARBA00022741"/>
    </source>
</evidence>
<dbReference type="GeneID" id="9751136"/>
<evidence type="ECO:0000256" key="1">
    <source>
        <dbReference type="ARBA" id="ARBA00004496"/>
    </source>
</evidence>
<keyword evidence="11 14" id="KW-0067">ATP-binding</keyword>
<dbReference type="GO" id="GO:0005524">
    <property type="term" value="F:ATP binding"/>
    <property type="evidence" value="ECO:0007669"/>
    <property type="project" value="UniProtKB-UniRule"/>
</dbReference>
<evidence type="ECO:0000256" key="10">
    <source>
        <dbReference type="ARBA" id="ARBA00022777"/>
    </source>
</evidence>
<accession>E1QT39</accession>
<comment type="catalytic activity">
    <reaction evidence="13 14">
        <text>shikimate + ATP = 3-phosphoshikimate + ADP + H(+)</text>
        <dbReference type="Rhea" id="RHEA:13121"/>
        <dbReference type="ChEBI" id="CHEBI:15378"/>
        <dbReference type="ChEBI" id="CHEBI:30616"/>
        <dbReference type="ChEBI" id="CHEBI:36208"/>
        <dbReference type="ChEBI" id="CHEBI:145989"/>
        <dbReference type="ChEBI" id="CHEBI:456216"/>
        <dbReference type="EC" id="2.7.1.71"/>
    </reaction>
</comment>
<protein>
    <recommendedName>
        <fullName evidence="5 14">Shikimate kinase</fullName>
        <shortName evidence="14">SK</shortName>
        <ecNumber evidence="4 14">2.7.1.71</ecNumber>
    </recommendedName>
</protein>
<dbReference type="AlphaFoldDB" id="E1QT39"/>
<keyword evidence="12 14" id="KW-0057">Aromatic amino acid biosynthesis</keyword>
<dbReference type="Gene3D" id="3.30.230.10">
    <property type="match status" value="1"/>
</dbReference>
<dbReference type="InterPro" id="IPR020568">
    <property type="entry name" value="Ribosomal_Su5_D2-typ_SF"/>
</dbReference>
<evidence type="ECO:0000256" key="7">
    <source>
        <dbReference type="ARBA" id="ARBA00022605"/>
    </source>
</evidence>
<evidence type="ECO:0000256" key="8">
    <source>
        <dbReference type="ARBA" id="ARBA00022679"/>
    </source>
</evidence>
<dbReference type="Pfam" id="PF00288">
    <property type="entry name" value="GHMP_kinases_N"/>
    <property type="match status" value="1"/>
</dbReference>
<dbReference type="GO" id="GO:0009423">
    <property type="term" value="P:chorismate biosynthetic process"/>
    <property type="evidence" value="ECO:0007669"/>
    <property type="project" value="UniProtKB-UniRule"/>
</dbReference>
<dbReference type="HAMAP" id="MF_00370">
    <property type="entry name" value="Shik_kinase_arch"/>
    <property type="match status" value="1"/>
</dbReference>
<feature type="domain" description="GHMP kinase N-terminal" evidence="15">
    <location>
        <begin position="52"/>
        <end position="136"/>
    </location>
</feature>
<dbReference type="PIRSF" id="PIRSF005758">
    <property type="entry name" value="Shikimt_kin_arch"/>
    <property type="match status" value="1"/>
</dbReference>
<comment type="pathway">
    <text evidence="2 14">Metabolic intermediate biosynthesis; chorismate biosynthesis; chorismate from D-erythrose 4-phosphate and phosphoenolpyruvate: step 5/7.</text>
</comment>
<dbReference type="UniPathway" id="UPA00053">
    <property type="reaction ID" value="UER00088"/>
</dbReference>
<evidence type="ECO:0000256" key="14">
    <source>
        <dbReference type="HAMAP-Rule" id="MF_00370"/>
    </source>
</evidence>
<dbReference type="EC" id="2.7.1.71" evidence="4 14"/>
<dbReference type="InterPro" id="IPR014721">
    <property type="entry name" value="Ribsml_uS5_D2-typ_fold_subgr"/>
</dbReference>
<keyword evidence="7 14" id="KW-0028">Amino-acid biosynthesis</keyword>
<dbReference type="STRING" id="572478.Vdis_0219"/>
<keyword evidence="17" id="KW-1185">Reference proteome</keyword>
<dbReference type="GO" id="GO:0005737">
    <property type="term" value="C:cytoplasm"/>
    <property type="evidence" value="ECO:0007669"/>
    <property type="project" value="UniProtKB-SubCell"/>
</dbReference>
<gene>
    <name evidence="14" type="primary">aroK</name>
    <name evidence="16" type="ordered locus">Vdis_0219</name>
</gene>
<dbReference type="GO" id="GO:0008652">
    <property type="term" value="P:amino acid biosynthetic process"/>
    <property type="evidence" value="ECO:0007669"/>
    <property type="project" value="UniProtKB-KW"/>
</dbReference>
<reference evidence="16 17" key="1">
    <citation type="journal article" date="2010" name="Stand. Genomic Sci.">
        <title>Complete genome sequence of Vulcanisaeta distributa type strain (IC-017).</title>
        <authorList>
            <person name="Mavromatis K."/>
            <person name="Sikorski J."/>
            <person name="Pabst E."/>
            <person name="Teshima H."/>
            <person name="Lapidus A."/>
            <person name="Lucas S."/>
            <person name="Nolan M."/>
            <person name="Glavina Del Rio T."/>
            <person name="Cheng J.F."/>
            <person name="Bruce D."/>
            <person name="Goodwin L."/>
            <person name="Pitluck S."/>
            <person name="Liolios K."/>
            <person name="Ivanova N."/>
            <person name="Mikhailova N."/>
            <person name="Pati A."/>
            <person name="Chen A."/>
            <person name="Palaniappan K."/>
            <person name="Land M."/>
            <person name="Hauser L."/>
            <person name="Chang Y.J."/>
            <person name="Jeffries C.D."/>
            <person name="Rohde M."/>
            <person name="Spring S."/>
            <person name="Goker M."/>
            <person name="Wirth R."/>
            <person name="Woyke T."/>
            <person name="Bristow J."/>
            <person name="Eisen J.A."/>
            <person name="Markowitz V."/>
            <person name="Hugenholtz P."/>
            <person name="Klenk H.P."/>
            <person name="Kyrpides N.C."/>
        </authorList>
    </citation>
    <scope>NUCLEOTIDE SEQUENCE [LARGE SCALE GENOMIC DNA]</scope>
    <source>
        <strain evidence="17">DSM 14429 / JCM 11212 / NBRC 100878 / IC-017</strain>
    </source>
</reference>
<keyword evidence="10 14" id="KW-0418">Kinase</keyword>
<comment type="caution">
    <text evidence="14">Lacks conserved residue(s) required for the propagation of feature annotation.</text>
</comment>
<organism evidence="16 17">
    <name type="scientific">Vulcanisaeta distributa (strain DSM 14429 / JCM 11212 / NBRC 100878 / IC-017)</name>
    <dbReference type="NCBI Taxonomy" id="572478"/>
    <lineage>
        <taxon>Archaea</taxon>
        <taxon>Thermoproteota</taxon>
        <taxon>Thermoprotei</taxon>
        <taxon>Thermoproteales</taxon>
        <taxon>Thermoproteaceae</taxon>
        <taxon>Vulcanisaeta</taxon>
    </lineage>
</organism>
<evidence type="ECO:0000256" key="2">
    <source>
        <dbReference type="ARBA" id="ARBA00004842"/>
    </source>
</evidence>